<dbReference type="Gene3D" id="3.40.1350.10">
    <property type="match status" value="1"/>
</dbReference>
<dbReference type="PIRSF" id="PIRSF017250">
    <property type="entry name" value="tRNA_splic_SEN34"/>
    <property type="match status" value="1"/>
</dbReference>
<dbReference type="InterPro" id="IPR011856">
    <property type="entry name" value="tRNA_endonuc-like_dom_sf"/>
</dbReference>
<dbReference type="EMBL" id="UFAJ01001202">
    <property type="protein sequence ID" value="SSD62161.1"/>
    <property type="molecule type" value="Genomic_DNA"/>
</dbReference>
<reference evidence="9" key="1">
    <citation type="submission" date="2018-06" db="EMBL/GenBank/DDBJ databases">
        <authorList>
            <person name="Guldener U."/>
        </authorList>
    </citation>
    <scope>NUCLEOTIDE SEQUENCE [LARGE SCALE GENOMIC DNA]</scope>
    <source>
        <strain evidence="9">UTAD17</strain>
    </source>
</reference>
<accession>A0A376BC45</accession>
<comment type="similarity">
    <text evidence="1 4">Belongs to the tRNA-intron endonuclease family.</text>
</comment>
<keyword evidence="3 4" id="KW-0456">Lyase</keyword>
<evidence type="ECO:0000256" key="1">
    <source>
        <dbReference type="ARBA" id="ARBA00008078"/>
    </source>
</evidence>
<dbReference type="EC" id="4.6.1.16" evidence="4"/>
<feature type="domain" description="tRNA intron endonuclease catalytic" evidence="6">
    <location>
        <begin position="247"/>
        <end position="319"/>
    </location>
</feature>
<dbReference type="Pfam" id="PF26577">
    <property type="entry name" value="TSEN34_N"/>
    <property type="match status" value="1"/>
</dbReference>
<dbReference type="Proteomes" id="UP000262825">
    <property type="component" value="Unassembled WGS sequence"/>
</dbReference>
<organism evidence="8 9">
    <name type="scientific">Saccharomycodes ludwigii</name>
    <dbReference type="NCBI Taxonomy" id="36035"/>
    <lineage>
        <taxon>Eukaryota</taxon>
        <taxon>Fungi</taxon>
        <taxon>Dikarya</taxon>
        <taxon>Ascomycota</taxon>
        <taxon>Saccharomycotina</taxon>
        <taxon>Saccharomycetes</taxon>
        <taxon>Saccharomycodales</taxon>
        <taxon>Saccharomycodaceae</taxon>
        <taxon>Saccharomycodes</taxon>
    </lineage>
</organism>
<keyword evidence="2 4" id="KW-0819">tRNA processing</keyword>
<dbReference type="InterPro" id="IPR059049">
    <property type="entry name" value="TSEN34_N"/>
</dbReference>
<evidence type="ECO:0000256" key="5">
    <source>
        <dbReference type="PIRSR" id="PIRSR017250-50"/>
    </source>
</evidence>
<feature type="active site" evidence="5">
    <location>
        <position position="271"/>
    </location>
</feature>
<evidence type="ECO:0000313" key="9">
    <source>
        <dbReference type="Proteomes" id="UP000262825"/>
    </source>
</evidence>
<dbReference type="GO" id="GO:0000214">
    <property type="term" value="C:tRNA-intron endonuclease complex"/>
    <property type="evidence" value="ECO:0007669"/>
    <property type="project" value="UniProtKB-UniRule"/>
</dbReference>
<evidence type="ECO:0000256" key="3">
    <source>
        <dbReference type="ARBA" id="ARBA00023239"/>
    </source>
</evidence>
<evidence type="ECO:0000313" key="8">
    <source>
        <dbReference type="EMBL" id="SSD62161.1"/>
    </source>
</evidence>
<comment type="function">
    <text evidence="4">Constitutes one of the two catalytic subunit of the tRNA-splicing endonuclease complex, a complex responsible for identification and cleavage of the splice sites in pre-tRNA. It cleaves pre-tRNA at the 5'- and 3'-splice sites to release the intron. The products are an intron and two tRNA half-molecules bearing 2',3'-cyclic phosphate and 5'-OH termini. There are no conserved sequences at the splice sites, but the intron is invariably located at the same site in the gene, placing the splice sites an invariant distance from the constant structural features of the tRNA body.</text>
</comment>
<dbReference type="GO" id="GO:0000379">
    <property type="term" value="P:tRNA-type intron splice site recognition and cleavage"/>
    <property type="evidence" value="ECO:0007669"/>
    <property type="project" value="UniProtKB-UniRule"/>
</dbReference>
<dbReference type="InterPro" id="IPR006677">
    <property type="entry name" value="tRNA_intron_Endonuc_cat-like"/>
</dbReference>
<feature type="active site" evidence="5">
    <location>
        <position position="263"/>
    </location>
</feature>
<sequence>MSKNNDTSQSIPIYIADNLPSLPVTNDDNVTHSDIPLLFDIQAIKKLRYEMDILGVLIGTLPSASQQNLFLSIPLRLMVEEAIWLVNSGKCYFKKLNYITNTGANCDDELPKKYMHSIKNLQDIELKKYMKRQFEYKYKLKLEKEAQFCNTKVKSDAMITRTDFEKHYKKMEPSLFIPISNTSSLIAHDEHSYRKYQADKEFSDRMVRYLYKRYKYDYVVYKHLREYKREQRCVEDMEEGKDSDSERFYISPGSKFGGRFIVYPGDPLRYHSHMIIQSPKLITTDNNSSDTTDGIDLLELVCSGRLGTGVKKTCVYPFINVTKVAKDITTDQSSIDNCSFYSIEWSGFG</sequence>
<dbReference type="SUPFAM" id="SSF53032">
    <property type="entry name" value="tRNA-intron endonuclease catalytic domain-like"/>
    <property type="match status" value="1"/>
</dbReference>
<dbReference type="AlphaFoldDB" id="A0A376BC45"/>
<dbReference type="Pfam" id="PF01974">
    <property type="entry name" value="tRNA_int_endo"/>
    <property type="match status" value="1"/>
</dbReference>
<name>A0A376BC45_9ASCO</name>
<dbReference type="InterPro" id="IPR036167">
    <property type="entry name" value="tRNA_intron_Endo_cat-like_sf"/>
</dbReference>
<protein>
    <recommendedName>
        <fullName evidence="4">tRNA-splicing endonuclease subunit Sen34</fullName>
        <ecNumber evidence="4">4.6.1.16</ecNumber>
    </recommendedName>
</protein>
<gene>
    <name evidence="8" type="ORF">SCODWIG_03923</name>
</gene>
<dbReference type="PANTHER" id="PTHR13070:SF0">
    <property type="entry name" value="TRNA-SPLICING ENDONUCLEASE SUBUNIT SEN34"/>
    <property type="match status" value="1"/>
</dbReference>
<evidence type="ECO:0000259" key="7">
    <source>
        <dbReference type="Pfam" id="PF26577"/>
    </source>
</evidence>
<dbReference type="PANTHER" id="PTHR13070">
    <property type="entry name" value="TRNA-SPLICING ENDONUCLEASE SUBUNIT SEN34-RELATED"/>
    <property type="match status" value="1"/>
</dbReference>
<dbReference type="GO" id="GO:0000213">
    <property type="term" value="F:tRNA-intron lyase activity"/>
    <property type="evidence" value="ECO:0007669"/>
    <property type="project" value="UniProtKB-UniRule"/>
</dbReference>
<dbReference type="VEuPathDB" id="FungiDB:SCODWIG_03923"/>
<feature type="domain" description="TSEN34 N-terminal" evidence="7">
    <location>
        <begin position="33"/>
        <end position="93"/>
    </location>
</feature>
<dbReference type="InterPro" id="IPR016690">
    <property type="entry name" value="TSEN34"/>
</dbReference>
<feature type="active site" evidence="5">
    <location>
        <position position="312"/>
    </location>
</feature>
<evidence type="ECO:0000259" key="6">
    <source>
        <dbReference type="Pfam" id="PF01974"/>
    </source>
</evidence>
<evidence type="ECO:0000256" key="2">
    <source>
        <dbReference type="ARBA" id="ARBA00022694"/>
    </source>
</evidence>
<keyword evidence="9" id="KW-1185">Reference proteome</keyword>
<proteinExistence type="inferred from homology"/>
<dbReference type="GO" id="GO:0003676">
    <property type="term" value="F:nucleic acid binding"/>
    <property type="evidence" value="ECO:0007669"/>
    <property type="project" value="InterPro"/>
</dbReference>
<dbReference type="CDD" id="cd22363">
    <property type="entry name" value="tRNA-intron_lyase_C"/>
    <property type="match status" value="1"/>
</dbReference>
<evidence type="ECO:0000256" key="4">
    <source>
        <dbReference type="PIRNR" id="PIRNR017250"/>
    </source>
</evidence>